<dbReference type="Proteomes" id="UP000198809">
    <property type="component" value="Unassembled WGS sequence"/>
</dbReference>
<dbReference type="STRING" id="1333845.SAMN04487895_107184"/>
<dbReference type="InterPro" id="IPR012349">
    <property type="entry name" value="Split_barrel_FMN-bd"/>
</dbReference>
<dbReference type="AlphaFoldDB" id="A0A1H8PFQ4"/>
<accession>A0A1H8PFQ4</accession>
<name>A0A1H8PFQ4_9BACL</name>
<dbReference type="SUPFAM" id="SSF50475">
    <property type="entry name" value="FMN-binding split barrel"/>
    <property type="match status" value="1"/>
</dbReference>
<dbReference type="Gene3D" id="2.30.110.10">
    <property type="entry name" value="Electron Transport, Fmn-binding Protein, Chain A"/>
    <property type="match status" value="1"/>
</dbReference>
<reference evidence="1 4" key="2">
    <citation type="submission" date="2021-06" db="EMBL/GenBank/DDBJ databases">
        <title>Whole genome sequence of Paenibacillus sophorae DSM23020 for comparative genomics.</title>
        <authorList>
            <person name="Kim M.-J."/>
            <person name="Lee G."/>
            <person name="Shin J.-H."/>
        </authorList>
    </citation>
    <scope>NUCLEOTIDE SEQUENCE [LARGE SCALE GENOMIC DNA]</scope>
    <source>
        <strain evidence="1 4">DSM 23020</strain>
    </source>
</reference>
<proteinExistence type="predicted"/>
<dbReference type="Proteomes" id="UP000683429">
    <property type="component" value="Chromosome"/>
</dbReference>
<keyword evidence="4" id="KW-1185">Reference proteome</keyword>
<gene>
    <name evidence="1" type="ORF">KP014_04840</name>
    <name evidence="2" type="ORF">SAMN04487895_107184</name>
</gene>
<organism evidence="2 3">
    <name type="scientific">Paenibacillus sophorae</name>
    <dbReference type="NCBI Taxonomy" id="1333845"/>
    <lineage>
        <taxon>Bacteria</taxon>
        <taxon>Bacillati</taxon>
        <taxon>Bacillota</taxon>
        <taxon>Bacilli</taxon>
        <taxon>Bacillales</taxon>
        <taxon>Paenibacillaceae</taxon>
        <taxon>Paenibacillus</taxon>
    </lineage>
</organism>
<evidence type="ECO:0000313" key="4">
    <source>
        <dbReference type="Proteomes" id="UP000683429"/>
    </source>
</evidence>
<dbReference type="EMBL" id="FODH01000007">
    <property type="protein sequence ID" value="SEO40740.1"/>
    <property type="molecule type" value="Genomic_DNA"/>
</dbReference>
<evidence type="ECO:0000313" key="1">
    <source>
        <dbReference type="EMBL" id="QWU16560.1"/>
    </source>
</evidence>
<dbReference type="RefSeq" id="WP_036600696.1">
    <property type="nucleotide sequence ID" value="NZ_CP076607.1"/>
</dbReference>
<sequence length="151" mass="16903">MTTLITELTAGMISELQGQSIVILNVVNKENGDIFSTALSWVYAVGPQTIRFAIDAKSDFVRILKEDPKLVLNFFSHETVYSIKGTAVVKVSKTEDITLKMALLEVEIQEIRDIIFYGGKMVTLPTFVKTYKAELIKKLDDEMKNALINLA</sequence>
<protein>
    <submittedName>
        <fullName evidence="1 2">Pyridoxamine 5'-phosphate oxidase</fullName>
    </submittedName>
</protein>
<evidence type="ECO:0000313" key="3">
    <source>
        <dbReference type="Proteomes" id="UP000198809"/>
    </source>
</evidence>
<dbReference type="EMBL" id="CP076607">
    <property type="protein sequence ID" value="QWU16560.1"/>
    <property type="molecule type" value="Genomic_DNA"/>
</dbReference>
<dbReference type="NCBIfam" id="NF005232">
    <property type="entry name" value="PRK06733.1"/>
    <property type="match status" value="1"/>
</dbReference>
<reference evidence="2 3" key="1">
    <citation type="submission" date="2016-10" db="EMBL/GenBank/DDBJ databases">
        <authorList>
            <person name="de Groot N.N."/>
        </authorList>
    </citation>
    <scope>NUCLEOTIDE SEQUENCE [LARGE SCALE GENOMIC DNA]</scope>
    <source>
        <strain evidence="2 3">CGMCC 1.10238</strain>
    </source>
</reference>
<dbReference type="OrthoDB" id="2381603at2"/>
<evidence type="ECO:0000313" key="2">
    <source>
        <dbReference type="EMBL" id="SEO40740.1"/>
    </source>
</evidence>